<dbReference type="InterPro" id="IPR055130">
    <property type="entry name" value="PreP_C"/>
</dbReference>
<gene>
    <name evidence="14" type="ORF">PHYEVI_LOCUS2412</name>
</gene>
<evidence type="ECO:0000313" key="14">
    <source>
        <dbReference type="EMBL" id="CAG9855982.1"/>
    </source>
</evidence>
<evidence type="ECO:0000256" key="11">
    <source>
        <dbReference type="ARBA" id="ARBA00023128"/>
    </source>
</evidence>
<dbReference type="Pfam" id="PF08367">
    <property type="entry name" value="M16C_assoc"/>
    <property type="match status" value="1"/>
</dbReference>
<dbReference type="FunFam" id="3.30.830.10:FF:000009">
    <property type="entry name" value="Presequence protease, mitochondrial"/>
    <property type="match status" value="1"/>
</dbReference>
<dbReference type="OrthoDB" id="10250783at2759"/>
<evidence type="ECO:0000256" key="1">
    <source>
        <dbReference type="ARBA" id="ARBA00001947"/>
    </source>
</evidence>
<evidence type="ECO:0000256" key="5">
    <source>
        <dbReference type="ARBA" id="ARBA00022670"/>
    </source>
</evidence>
<dbReference type="InterPro" id="IPR007863">
    <property type="entry name" value="Peptidase_M16_C"/>
</dbReference>
<evidence type="ECO:0000256" key="6">
    <source>
        <dbReference type="ARBA" id="ARBA00022723"/>
    </source>
</evidence>
<dbReference type="GO" id="GO:0016485">
    <property type="term" value="P:protein processing"/>
    <property type="evidence" value="ECO:0007669"/>
    <property type="project" value="TreeGrafter"/>
</dbReference>
<accession>A0A9N9XNK5</accession>
<dbReference type="Gene3D" id="3.30.830.10">
    <property type="entry name" value="Metalloenzyme, LuxS/M16 peptidase-like"/>
    <property type="match status" value="4"/>
</dbReference>
<comment type="subcellular location">
    <subcellularLocation>
        <location evidence="2">Mitochondrion</location>
    </subcellularLocation>
</comment>
<evidence type="ECO:0000256" key="7">
    <source>
        <dbReference type="ARBA" id="ARBA00022801"/>
    </source>
</evidence>
<evidence type="ECO:0000259" key="13">
    <source>
        <dbReference type="SMART" id="SM01264"/>
    </source>
</evidence>
<dbReference type="PANTHER" id="PTHR43016:SF13">
    <property type="entry name" value="PRESEQUENCE PROTEASE, MITOCHONDRIAL"/>
    <property type="match status" value="1"/>
</dbReference>
<dbReference type="InterPro" id="IPR013578">
    <property type="entry name" value="Peptidase_M16C_assoc"/>
</dbReference>
<dbReference type="InterPro" id="IPR011249">
    <property type="entry name" value="Metalloenz_LuxS/M16"/>
</dbReference>
<dbReference type="FunFam" id="3.30.830.10:FF:000013">
    <property type="entry name" value="Mitochondrial presequence protease"/>
    <property type="match status" value="1"/>
</dbReference>
<keyword evidence="9" id="KW-0809">Transit peptide</keyword>
<protein>
    <recommendedName>
        <fullName evidence="4">Presequence protease, mitochondrial</fullName>
    </recommendedName>
</protein>
<keyword evidence="15" id="KW-1185">Reference proteome</keyword>
<sequence>MWKKVGGNSLASLNVIRRISRGISNIPKRVEISDSTDINLFKPGQKYHGFLAKHVENIPEFRITAVYLIHEKTKAQYLHLYRNDTNNVFSVNFRTTPLASTGLPHILEHTVLCGSERFPVRDPFFKMLNRSLATFMNAMTASDYTMYPFSTQNYSDYRNLQKVYLDAVFKPNLKELDFMQEGWRLEYTDPANAKSNLTIKGVVYNEMKGVFSENENILGQKLQNLLLPDHTYGVISGGDPKDIPNLTWNDLVQFHKEHYHPSNSRIYSYGNFPLLPTLKYVDEEYLSKYEYFPPKHTEVPRQKRWNEPKQQDILCRYDSFGESFNKQNTVSISFLVSDTTNVYETFVMHFLTELLIKGPNSPFYKSLIEPNFSGGYTTSTGFDNQPRDGIFTIGLQNVRKNDFNKFFKIFDDTIDDVIKNGFEPEHIESVLHRYELSVKHETNNFGLNLLFAISPIWNHSDNVLNQLRVNELIGRLRSDLQEDPRFLQNLVEKFLKRNKHRLTLTMSADKEFDAKLAKQEQDLLKQKIKGLSDKDKQMIFEKGLELQAQQNEPAKTELLPILTIEDISSELERVEKVKSSLNNVQTQINKVNANGIVYFKGILNTIDLSPEQHMLLPLFCYVIHKLGTNKMTFKQFDSLVSRKTSGLSFSSYIGESLFHLHTYEPGLLINSYCLEKNVDSMWDIWHQIFTISKLDDLQRFQMLVQLYMSNLTHGIADSGHVYAMQAASGLVSGSAYQMELLSGLHHISYMKRLLNTTHYRGMLDEILNIAKILFNRNKLRVALNISTENEMPILTSYESFVNNLPEACTTTTQNDSTYVTGKVWSPTNSVNCQHHVLNVPVNYCSKAVLTVPYTHPDYAKLRILARLLSSKYLHPELREKQGAYGGGARLAGDGVFSFFSYRDPRNLETLDVFDDSFRWVKTNAEKLTEQDIFEAKLGVFQSVDAPIPPSQKGCEEFLKRVTPDIKQRHRVELLSVNKEDLCKMAEEYLGPKNILNTGKVVIGAKSDKMDVNKRVDELWTVMENVA</sequence>
<dbReference type="Proteomes" id="UP001153712">
    <property type="component" value="Chromosome 11"/>
</dbReference>
<evidence type="ECO:0000256" key="4">
    <source>
        <dbReference type="ARBA" id="ARBA00020167"/>
    </source>
</evidence>
<evidence type="ECO:0000256" key="9">
    <source>
        <dbReference type="ARBA" id="ARBA00022946"/>
    </source>
</evidence>
<dbReference type="EMBL" id="OU900104">
    <property type="protein sequence ID" value="CAG9855982.1"/>
    <property type="molecule type" value="Genomic_DNA"/>
</dbReference>
<dbReference type="GO" id="GO:0004222">
    <property type="term" value="F:metalloendopeptidase activity"/>
    <property type="evidence" value="ECO:0007669"/>
    <property type="project" value="TreeGrafter"/>
</dbReference>
<keyword evidence="10" id="KW-0482">Metalloprotease</keyword>
<keyword evidence="6" id="KW-0479">Metal-binding</keyword>
<keyword evidence="7" id="KW-0378">Hydrolase</keyword>
<dbReference type="GO" id="GO:0046872">
    <property type="term" value="F:metal ion binding"/>
    <property type="evidence" value="ECO:0007669"/>
    <property type="project" value="UniProtKB-KW"/>
</dbReference>
<evidence type="ECO:0000256" key="2">
    <source>
        <dbReference type="ARBA" id="ARBA00004173"/>
    </source>
</evidence>
<reference evidence="14" key="1">
    <citation type="submission" date="2022-01" db="EMBL/GenBank/DDBJ databases">
        <authorList>
            <person name="King R."/>
        </authorList>
    </citation>
    <scope>NUCLEOTIDE SEQUENCE</scope>
</reference>
<evidence type="ECO:0000256" key="10">
    <source>
        <dbReference type="ARBA" id="ARBA00023049"/>
    </source>
</evidence>
<keyword evidence="5" id="KW-0645">Protease</keyword>
<keyword evidence="8" id="KW-0862">Zinc</keyword>
<dbReference type="SUPFAM" id="SSF63411">
    <property type="entry name" value="LuxS/MPP-like metallohydrolase"/>
    <property type="match status" value="4"/>
</dbReference>
<evidence type="ECO:0000313" key="15">
    <source>
        <dbReference type="Proteomes" id="UP001153712"/>
    </source>
</evidence>
<feature type="coiled-coil region" evidence="12">
    <location>
        <begin position="564"/>
        <end position="594"/>
    </location>
</feature>
<feature type="domain" description="Peptidase M16C associated" evidence="13">
    <location>
        <begin position="506"/>
        <end position="753"/>
    </location>
</feature>
<name>A0A9N9XNK5_PHYSR</name>
<evidence type="ECO:0000256" key="8">
    <source>
        <dbReference type="ARBA" id="ARBA00022833"/>
    </source>
</evidence>
<dbReference type="FunFam" id="3.30.830.10:FF:000011">
    <property type="entry name" value="Presequence protease, mitochondrial"/>
    <property type="match status" value="1"/>
</dbReference>
<dbReference type="SMART" id="SM01264">
    <property type="entry name" value="M16C_associated"/>
    <property type="match status" value="1"/>
</dbReference>
<comment type="cofactor">
    <cofactor evidence="1">
        <name>Zn(2+)</name>
        <dbReference type="ChEBI" id="CHEBI:29105"/>
    </cofactor>
</comment>
<evidence type="ECO:0000256" key="3">
    <source>
        <dbReference type="ARBA" id="ARBA00007575"/>
    </source>
</evidence>
<dbReference type="AlphaFoldDB" id="A0A9N9XNK5"/>
<organism evidence="14 15">
    <name type="scientific">Phyllotreta striolata</name>
    <name type="common">Striped flea beetle</name>
    <name type="synonym">Crioceris striolata</name>
    <dbReference type="NCBI Taxonomy" id="444603"/>
    <lineage>
        <taxon>Eukaryota</taxon>
        <taxon>Metazoa</taxon>
        <taxon>Ecdysozoa</taxon>
        <taxon>Arthropoda</taxon>
        <taxon>Hexapoda</taxon>
        <taxon>Insecta</taxon>
        <taxon>Pterygota</taxon>
        <taxon>Neoptera</taxon>
        <taxon>Endopterygota</taxon>
        <taxon>Coleoptera</taxon>
        <taxon>Polyphaga</taxon>
        <taxon>Cucujiformia</taxon>
        <taxon>Chrysomeloidea</taxon>
        <taxon>Chrysomelidae</taxon>
        <taxon>Galerucinae</taxon>
        <taxon>Alticini</taxon>
        <taxon>Phyllotreta</taxon>
    </lineage>
</organism>
<dbReference type="Pfam" id="PF05193">
    <property type="entry name" value="Peptidase_M16_C"/>
    <property type="match status" value="1"/>
</dbReference>
<keyword evidence="11" id="KW-0496">Mitochondrion</keyword>
<evidence type="ECO:0000256" key="12">
    <source>
        <dbReference type="SAM" id="Coils"/>
    </source>
</evidence>
<comment type="similarity">
    <text evidence="3">Belongs to the peptidase M16 family. PreP subfamily.</text>
</comment>
<dbReference type="PANTHER" id="PTHR43016">
    <property type="entry name" value="PRESEQUENCE PROTEASE"/>
    <property type="match status" value="1"/>
</dbReference>
<dbReference type="GO" id="GO:0005759">
    <property type="term" value="C:mitochondrial matrix"/>
    <property type="evidence" value="ECO:0007669"/>
    <property type="project" value="TreeGrafter"/>
</dbReference>
<proteinExistence type="inferred from homology"/>
<dbReference type="Pfam" id="PF22516">
    <property type="entry name" value="PreP_C"/>
    <property type="match status" value="1"/>
</dbReference>
<keyword evidence="12" id="KW-0175">Coiled coil</keyword>